<comment type="function">
    <text evidence="1">Core subunit of the mitochondrial membrane respiratory chain NADH dehydrogenase (Complex I) that is believed to belong to the minimal assembly required for catalysis. Complex I functions in the transfer of electrons from NADH to the respiratory chain. The immediate electron acceptor for the enzyme is believed to be ubiquinone.</text>
</comment>
<evidence type="ECO:0000256" key="7">
    <source>
        <dbReference type="ARBA" id="ARBA00022792"/>
    </source>
</evidence>
<evidence type="ECO:0000256" key="13">
    <source>
        <dbReference type="RuleBase" id="RU000473"/>
    </source>
</evidence>
<comment type="similarity">
    <text evidence="3 12">Belongs to the complex I subunit 1 family.</text>
</comment>
<feature type="transmembrane region" description="Helical" evidence="14">
    <location>
        <begin position="272"/>
        <end position="290"/>
    </location>
</feature>
<feature type="transmembrane region" description="Helical" evidence="14">
    <location>
        <begin position="226"/>
        <end position="252"/>
    </location>
</feature>
<sequence>MNLILHIVLMLLSVALFTLFERKILGLIQLRKGPCKVGPLGLLQPFSDALKLFSKFSSAPIKGNLMLYYFTPLYFLILSLVFFLNKPFLSTSFFTLSILVLLFLYTTSVYTTLVTGWSSNSKYSLIGSMRSIAQSLSYEITIGLLFFSFAFIMSSTLMFKIMNFNSSMLQLFYCPLSMILFLNYLIESNRTPFDLSECESELVSGFNVEFGGAEFSLIFLGENLMLVFNSLVLSFFIGSISVYLIFWLVIIFIKVSIRGAYPRYRLDSMMELCWLIYLPLTIVLLSSLFLI</sequence>
<dbReference type="PROSITE" id="PS00668">
    <property type="entry name" value="COMPLEX1_ND1_2"/>
    <property type="match status" value="1"/>
</dbReference>
<evidence type="ECO:0000313" key="15">
    <source>
        <dbReference type="EMBL" id="ATU74608.1"/>
    </source>
</evidence>
<dbReference type="PANTHER" id="PTHR11432">
    <property type="entry name" value="NADH DEHYDROGENASE SUBUNIT 1"/>
    <property type="match status" value="1"/>
</dbReference>
<organism evidence="15">
    <name type="scientific">Liposcelis bostrychophila</name>
    <name type="common">Booklouse</name>
    <dbReference type="NCBI Taxonomy" id="185214"/>
    <lineage>
        <taxon>Eukaryota</taxon>
        <taxon>Metazoa</taxon>
        <taxon>Ecdysozoa</taxon>
        <taxon>Arthropoda</taxon>
        <taxon>Hexapoda</taxon>
        <taxon>Insecta</taxon>
        <taxon>Pterygota</taxon>
        <taxon>Neoptera</taxon>
        <taxon>Paraneoptera</taxon>
        <taxon>Psocodea</taxon>
        <taxon>Troctomorpha</taxon>
        <taxon>Liposcelidetae</taxon>
        <taxon>Liposcelididae</taxon>
        <taxon>Liposcelis</taxon>
    </lineage>
</organism>
<dbReference type="GO" id="GO:0009060">
    <property type="term" value="P:aerobic respiration"/>
    <property type="evidence" value="ECO:0007669"/>
    <property type="project" value="TreeGrafter"/>
</dbReference>
<proteinExistence type="inferred from homology"/>
<keyword evidence="10 13" id="KW-0496">Mitochondrion</keyword>
<reference evidence="15" key="1">
    <citation type="submission" date="2017-02" db="EMBL/GenBank/DDBJ databases">
        <title>Mitochondrial genome organization varies among different groups of the booklouse, Liposcelis bostrychophila.</title>
        <authorList>
            <person name="Feng S.Q."/>
            <person name="Yang Q.Q."/>
            <person name="Li Z.H."/>
        </authorList>
    </citation>
    <scope>NUCLEOTIDE SEQUENCE</scope>
    <source>
        <strain evidence="15">HR</strain>
    </source>
</reference>
<dbReference type="PANTHER" id="PTHR11432:SF3">
    <property type="entry name" value="NADH-UBIQUINONE OXIDOREDUCTASE CHAIN 1"/>
    <property type="match status" value="1"/>
</dbReference>
<keyword evidence="6 12" id="KW-0812">Transmembrane</keyword>
<geneLocation type="mitochondrion" evidence="15"/>
<keyword evidence="8 14" id="KW-1133">Transmembrane helix</keyword>
<dbReference type="GO" id="GO:0008137">
    <property type="term" value="F:NADH dehydrogenase (ubiquinone) activity"/>
    <property type="evidence" value="ECO:0007669"/>
    <property type="project" value="UniProtKB-EC"/>
</dbReference>
<dbReference type="EMBL" id="KY656898">
    <property type="protein sequence ID" value="ATU74608.1"/>
    <property type="molecule type" value="Genomic_DNA"/>
</dbReference>
<keyword evidence="9 13" id="KW-0830">Ubiquinone</keyword>
<keyword evidence="5" id="KW-0813">Transport</keyword>
<comment type="subcellular location">
    <subcellularLocation>
        <location evidence="2 12">Mitochondrion inner membrane</location>
        <topology evidence="2 12">Multi-pass membrane protein</topology>
    </subcellularLocation>
</comment>
<dbReference type="AlphaFoldDB" id="A0A3S6PUS6"/>
<gene>
    <name evidence="15" type="primary">nad1</name>
</gene>
<evidence type="ECO:0000256" key="10">
    <source>
        <dbReference type="ARBA" id="ARBA00023128"/>
    </source>
</evidence>
<evidence type="ECO:0000256" key="5">
    <source>
        <dbReference type="ARBA" id="ARBA00022448"/>
    </source>
</evidence>
<evidence type="ECO:0000256" key="4">
    <source>
        <dbReference type="ARBA" id="ARBA00021009"/>
    </source>
</evidence>
<keyword evidence="7" id="KW-0999">Mitochondrion inner membrane</keyword>
<evidence type="ECO:0000256" key="12">
    <source>
        <dbReference type="RuleBase" id="RU000471"/>
    </source>
</evidence>
<dbReference type="InterPro" id="IPR018086">
    <property type="entry name" value="NADH_UbQ_OxRdtase_su1_CS"/>
</dbReference>
<comment type="catalytic activity">
    <reaction evidence="13">
        <text>a ubiquinone + NADH + 5 H(+)(in) = a ubiquinol + NAD(+) + 4 H(+)(out)</text>
        <dbReference type="Rhea" id="RHEA:29091"/>
        <dbReference type="Rhea" id="RHEA-COMP:9565"/>
        <dbReference type="Rhea" id="RHEA-COMP:9566"/>
        <dbReference type="ChEBI" id="CHEBI:15378"/>
        <dbReference type="ChEBI" id="CHEBI:16389"/>
        <dbReference type="ChEBI" id="CHEBI:17976"/>
        <dbReference type="ChEBI" id="CHEBI:57540"/>
        <dbReference type="ChEBI" id="CHEBI:57945"/>
        <dbReference type="EC" id="7.1.1.2"/>
    </reaction>
</comment>
<feature type="transmembrane region" description="Helical" evidence="14">
    <location>
        <begin position="137"/>
        <end position="157"/>
    </location>
</feature>
<evidence type="ECO:0000256" key="6">
    <source>
        <dbReference type="ARBA" id="ARBA00022692"/>
    </source>
</evidence>
<feature type="transmembrane region" description="Helical" evidence="14">
    <location>
        <begin position="66"/>
        <end position="84"/>
    </location>
</feature>
<evidence type="ECO:0000256" key="3">
    <source>
        <dbReference type="ARBA" id="ARBA00010535"/>
    </source>
</evidence>
<keyword evidence="12" id="KW-0520">NAD</keyword>
<feature type="transmembrane region" description="Helical" evidence="14">
    <location>
        <begin position="96"/>
        <end position="117"/>
    </location>
</feature>
<dbReference type="GO" id="GO:0003954">
    <property type="term" value="F:NADH dehydrogenase activity"/>
    <property type="evidence" value="ECO:0007669"/>
    <property type="project" value="TreeGrafter"/>
</dbReference>
<dbReference type="Pfam" id="PF00146">
    <property type="entry name" value="NADHdh"/>
    <property type="match status" value="1"/>
</dbReference>
<feature type="transmembrane region" description="Helical" evidence="14">
    <location>
        <begin position="169"/>
        <end position="186"/>
    </location>
</feature>
<evidence type="ECO:0000256" key="9">
    <source>
        <dbReference type="ARBA" id="ARBA00023075"/>
    </source>
</evidence>
<keyword evidence="11 14" id="KW-0472">Membrane</keyword>
<evidence type="ECO:0000256" key="2">
    <source>
        <dbReference type="ARBA" id="ARBA00004448"/>
    </source>
</evidence>
<evidence type="ECO:0000256" key="14">
    <source>
        <dbReference type="SAM" id="Phobius"/>
    </source>
</evidence>
<dbReference type="EC" id="7.1.1.2" evidence="13"/>
<accession>A0A3S6PUS6</accession>
<evidence type="ECO:0000256" key="11">
    <source>
        <dbReference type="ARBA" id="ARBA00023136"/>
    </source>
</evidence>
<evidence type="ECO:0000256" key="1">
    <source>
        <dbReference type="ARBA" id="ARBA00003257"/>
    </source>
</evidence>
<dbReference type="InterPro" id="IPR001694">
    <property type="entry name" value="NADH_UbQ_OxRdtase_su1/FPO"/>
</dbReference>
<evidence type="ECO:0000256" key="8">
    <source>
        <dbReference type="ARBA" id="ARBA00022989"/>
    </source>
</evidence>
<name>A0A3S6PUS6_LIPBO</name>
<protein>
    <recommendedName>
        <fullName evidence="4 13">NADH-ubiquinone oxidoreductase chain 1</fullName>
        <ecNumber evidence="13">7.1.1.2</ecNumber>
    </recommendedName>
</protein>
<dbReference type="GO" id="GO:0005743">
    <property type="term" value="C:mitochondrial inner membrane"/>
    <property type="evidence" value="ECO:0007669"/>
    <property type="project" value="UniProtKB-SubCell"/>
</dbReference>